<sequence>MELRQLTYFLAAAHTQSFRKAATLCLVTQPALSRQVAALEAELGVLLFTRVKQHVVLTSAGQTFVTYARNILEELQLGQQEMARLQEGQSGTVHIGCNYSLSASFLPPLLTTFRELHPTVRLNVEVRHSDEVVGLVERSEVDLGFIFDPVVHSELVAVKELFRQPLHLLVSVHHPLARESACILEQVISQPLLLLDKAARLRKALDHIFEQRKLDVQPVIEIGTAEGLRELVRSGCGVTLLPPALLWPLQLPADLMLLPVTDVSDTFVFALIYRRAGTLTLAARQFMNLVIDTLARQRSDER</sequence>
<protein>
    <submittedName>
        <fullName evidence="6">LysR family transcriptional regulator</fullName>
    </submittedName>
</protein>
<dbReference type="PANTHER" id="PTHR30419">
    <property type="entry name" value="HTH-TYPE TRANSCRIPTIONAL REGULATOR YBHD"/>
    <property type="match status" value="1"/>
</dbReference>
<evidence type="ECO:0000256" key="4">
    <source>
        <dbReference type="ARBA" id="ARBA00023163"/>
    </source>
</evidence>
<keyword evidence="4" id="KW-0804">Transcription</keyword>
<dbReference type="RefSeq" id="WP_129888500.1">
    <property type="nucleotide sequence ID" value="NZ_CP035758.1"/>
</dbReference>
<dbReference type="InterPro" id="IPR000847">
    <property type="entry name" value="LysR_HTH_N"/>
</dbReference>
<keyword evidence="7" id="KW-1185">Reference proteome</keyword>
<dbReference type="SUPFAM" id="SSF46785">
    <property type="entry name" value="Winged helix' DNA-binding domain"/>
    <property type="match status" value="1"/>
</dbReference>
<dbReference type="KEGG" id="kbs:EPA93_16160"/>
<organism evidence="6 7">
    <name type="scientific">Ktedonosporobacter rubrisoli</name>
    <dbReference type="NCBI Taxonomy" id="2509675"/>
    <lineage>
        <taxon>Bacteria</taxon>
        <taxon>Bacillati</taxon>
        <taxon>Chloroflexota</taxon>
        <taxon>Ktedonobacteria</taxon>
        <taxon>Ktedonobacterales</taxon>
        <taxon>Ktedonosporobacteraceae</taxon>
        <taxon>Ktedonosporobacter</taxon>
    </lineage>
</organism>
<name>A0A4P6JQB3_KTERU</name>
<dbReference type="InterPro" id="IPR050950">
    <property type="entry name" value="HTH-type_LysR_regulators"/>
</dbReference>
<dbReference type="InterPro" id="IPR036390">
    <property type="entry name" value="WH_DNA-bd_sf"/>
</dbReference>
<dbReference type="AlphaFoldDB" id="A0A4P6JQB3"/>
<dbReference type="Proteomes" id="UP000290365">
    <property type="component" value="Chromosome"/>
</dbReference>
<dbReference type="EMBL" id="CP035758">
    <property type="protein sequence ID" value="QBD77443.1"/>
    <property type="molecule type" value="Genomic_DNA"/>
</dbReference>
<dbReference type="GO" id="GO:0003677">
    <property type="term" value="F:DNA binding"/>
    <property type="evidence" value="ECO:0007669"/>
    <property type="project" value="UniProtKB-KW"/>
</dbReference>
<dbReference type="Gene3D" id="3.40.190.290">
    <property type="match status" value="1"/>
</dbReference>
<dbReference type="FunFam" id="1.10.10.10:FF:000001">
    <property type="entry name" value="LysR family transcriptional regulator"/>
    <property type="match status" value="1"/>
</dbReference>
<evidence type="ECO:0000256" key="3">
    <source>
        <dbReference type="ARBA" id="ARBA00023125"/>
    </source>
</evidence>
<evidence type="ECO:0000313" key="7">
    <source>
        <dbReference type="Proteomes" id="UP000290365"/>
    </source>
</evidence>
<feature type="domain" description="HTH lysR-type" evidence="5">
    <location>
        <begin position="1"/>
        <end position="58"/>
    </location>
</feature>
<evidence type="ECO:0000256" key="2">
    <source>
        <dbReference type="ARBA" id="ARBA00023015"/>
    </source>
</evidence>
<dbReference type="Pfam" id="PF00126">
    <property type="entry name" value="HTH_1"/>
    <property type="match status" value="1"/>
</dbReference>
<dbReference type="GO" id="GO:0005829">
    <property type="term" value="C:cytosol"/>
    <property type="evidence" value="ECO:0007669"/>
    <property type="project" value="TreeGrafter"/>
</dbReference>
<evidence type="ECO:0000256" key="1">
    <source>
        <dbReference type="ARBA" id="ARBA00009437"/>
    </source>
</evidence>
<dbReference type="OrthoDB" id="119203at2"/>
<proteinExistence type="inferred from homology"/>
<keyword evidence="2" id="KW-0805">Transcription regulation</keyword>
<dbReference type="Gene3D" id="1.10.10.10">
    <property type="entry name" value="Winged helix-like DNA-binding domain superfamily/Winged helix DNA-binding domain"/>
    <property type="match status" value="1"/>
</dbReference>
<dbReference type="SUPFAM" id="SSF53850">
    <property type="entry name" value="Periplasmic binding protein-like II"/>
    <property type="match status" value="1"/>
</dbReference>
<comment type="similarity">
    <text evidence="1">Belongs to the LysR transcriptional regulatory family.</text>
</comment>
<dbReference type="Pfam" id="PF03466">
    <property type="entry name" value="LysR_substrate"/>
    <property type="match status" value="1"/>
</dbReference>
<gene>
    <name evidence="6" type="ORF">EPA93_16160</name>
</gene>
<dbReference type="CDD" id="cd05466">
    <property type="entry name" value="PBP2_LTTR_substrate"/>
    <property type="match status" value="1"/>
</dbReference>
<dbReference type="PROSITE" id="PS50931">
    <property type="entry name" value="HTH_LYSR"/>
    <property type="match status" value="1"/>
</dbReference>
<accession>A0A4P6JQB3</accession>
<keyword evidence="3" id="KW-0238">DNA-binding</keyword>
<dbReference type="InterPro" id="IPR005119">
    <property type="entry name" value="LysR_subst-bd"/>
</dbReference>
<evidence type="ECO:0000313" key="6">
    <source>
        <dbReference type="EMBL" id="QBD77443.1"/>
    </source>
</evidence>
<dbReference type="InterPro" id="IPR036388">
    <property type="entry name" value="WH-like_DNA-bd_sf"/>
</dbReference>
<reference evidence="6 7" key="1">
    <citation type="submission" date="2019-01" db="EMBL/GenBank/DDBJ databases">
        <title>Ktedonosporobacter rubrisoli SCAWS-G2.</title>
        <authorList>
            <person name="Huang Y."/>
            <person name="Yan B."/>
        </authorList>
    </citation>
    <scope>NUCLEOTIDE SEQUENCE [LARGE SCALE GENOMIC DNA]</scope>
    <source>
        <strain evidence="6 7">SCAWS-G2</strain>
    </source>
</reference>
<evidence type="ECO:0000259" key="5">
    <source>
        <dbReference type="PROSITE" id="PS50931"/>
    </source>
</evidence>
<dbReference type="GO" id="GO:0003700">
    <property type="term" value="F:DNA-binding transcription factor activity"/>
    <property type="evidence" value="ECO:0007669"/>
    <property type="project" value="InterPro"/>
</dbReference>
<dbReference type="PRINTS" id="PR00039">
    <property type="entry name" value="HTHLYSR"/>
</dbReference>